<dbReference type="PANTHER" id="PTHR42930:SF3">
    <property type="entry name" value="PHOSPHATE-SPECIFIC TRANSPORT SYSTEM ACCESSORY PROTEIN PHOU"/>
    <property type="match status" value="1"/>
</dbReference>
<feature type="domain" description="PhoU" evidence="2">
    <location>
        <begin position="20"/>
        <end position="103"/>
    </location>
</feature>
<dbReference type="SUPFAM" id="SSF109755">
    <property type="entry name" value="PhoU-like"/>
    <property type="match status" value="1"/>
</dbReference>
<evidence type="ECO:0000259" key="2">
    <source>
        <dbReference type="Pfam" id="PF01895"/>
    </source>
</evidence>
<feature type="domain" description="PhoU" evidence="2">
    <location>
        <begin position="122"/>
        <end position="209"/>
    </location>
</feature>
<dbReference type="PANTHER" id="PTHR42930">
    <property type="entry name" value="PHOSPHATE-SPECIFIC TRANSPORT SYSTEM ACCESSORY PROTEIN PHOU"/>
    <property type="match status" value="1"/>
</dbReference>
<dbReference type="EMBL" id="DXFT01000025">
    <property type="protein sequence ID" value="HIX02764.1"/>
    <property type="molecule type" value="Genomic_DNA"/>
</dbReference>
<dbReference type="InterPro" id="IPR038078">
    <property type="entry name" value="PhoU-like_sf"/>
</dbReference>
<reference evidence="3" key="1">
    <citation type="journal article" date="2021" name="PeerJ">
        <title>Extensive microbial diversity within the chicken gut microbiome revealed by metagenomics and culture.</title>
        <authorList>
            <person name="Gilroy R."/>
            <person name="Ravi A."/>
            <person name="Getino M."/>
            <person name="Pursley I."/>
            <person name="Horton D.L."/>
            <person name="Alikhan N.F."/>
            <person name="Baker D."/>
            <person name="Gharbi K."/>
            <person name="Hall N."/>
            <person name="Watson M."/>
            <person name="Adriaenssens E.M."/>
            <person name="Foster-Nyarko E."/>
            <person name="Jarju S."/>
            <person name="Secka A."/>
            <person name="Antonio M."/>
            <person name="Oren A."/>
            <person name="Chaudhuri R.R."/>
            <person name="La Ragione R."/>
            <person name="Hildebrand F."/>
            <person name="Pallen M.J."/>
        </authorList>
    </citation>
    <scope>NUCLEOTIDE SEQUENCE</scope>
    <source>
        <strain evidence="3">23274</strain>
    </source>
</reference>
<organism evidence="3 4">
    <name type="scientific">Candidatus Odoribacter faecigallinarum</name>
    <dbReference type="NCBI Taxonomy" id="2838706"/>
    <lineage>
        <taxon>Bacteria</taxon>
        <taxon>Pseudomonadati</taxon>
        <taxon>Bacteroidota</taxon>
        <taxon>Bacteroidia</taxon>
        <taxon>Bacteroidales</taxon>
        <taxon>Odoribacteraceae</taxon>
        <taxon>Odoribacter</taxon>
    </lineage>
</organism>
<comment type="caution">
    <text evidence="3">The sequence shown here is derived from an EMBL/GenBank/DDBJ whole genome shotgun (WGS) entry which is preliminary data.</text>
</comment>
<dbReference type="InterPro" id="IPR026022">
    <property type="entry name" value="PhoU_dom"/>
</dbReference>
<reference evidence="3" key="2">
    <citation type="submission" date="2021-04" db="EMBL/GenBank/DDBJ databases">
        <authorList>
            <person name="Gilroy R."/>
        </authorList>
    </citation>
    <scope>NUCLEOTIDE SEQUENCE</scope>
    <source>
        <strain evidence="3">23274</strain>
    </source>
</reference>
<evidence type="ECO:0000313" key="4">
    <source>
        <dbReference type="Proteomes" id="UP000824202"/>
    </source>
</evidence>
<proteinExistence type="inferred from homology"/>
<evidence type="ECO:0000313" key="3">
    <source>
        <dbReference type="EMBL" id="HIX02764.1"/>
    </source>
</evidence>
<dbReference type="InterPro" id="IPR028366">
    <property type="entry name" value="PhoU"/>
</dbReference>
<accession>A0A9D1UYI2</accession>
<protein>
    <submittedName>
        <fullName evidence="3">Phosphate signaling complex protein PhoU</fullName>
    </submittedName>
</protein>
<dbReference type="Proteomes" id="UP000824202">
    <property type="component" value="Unassembled WGS sequence"/>
</dbReference>
<comment type="similarity">
    <text evidence="1">Belongs to the PhoU family.</text>
</comment>
<dbReference type="GO" id="GO:0030643">
    <property type="term" value="P:intracellular phosphate ion homeostasis"/>
    <property type="evidence" value="ECO:0007669"/>
    <property type="project" value="InterPro"/>
</dbReference>
<evidence type="ECO:0000256" key="1">
    <source>
        <dbReference type="ARBA" id="ARBA00008107"/>
    </source>
</evidence>
<dbReference type="Gene3D" id="1.20.58.220">
    <property type="entry name" value="Phosphate transport system protein phou homolog 2, domain 2"/>
    <property type="match status" value="2"/>
</dbReference>
<name>A0A9D1UYI2_9BACT</name>
<dbReference type="NCBIfam" id="TIGR02135">
    <property type="entry name" value="phoU_full"/>
    <property type="match status" value="1"/>
</dbReference>
<dbReference type="Pfam" id="PF01895">
    <property type="entry name" value="PhoU"/>
    <property type="match status" value="2"/>
</dbReference>
<dbReference type="AlphaFoldDB" id="A0A9D1UYI2"/>
<dbReference type="GO" id="GO:0045936">
    <property type="term" value="P:negative regulation of phosphate metabolic process"/>
    <property type="evidence" value="ECO:0007669"/>
    <property type="project" value="InterPro"/>
</dbReference>
<gene>
    <name evidence="3" type="primary">phoU</name>
    <name evidence="3" type="ORF">H9863_01440</name>
</gene>
<sequence>MNNFNEKILSRITDDFQVLAKVVLRQQNHIASLLDNNKDEALYAEINNDERIIDSLEVKIRNEVINTIVLYNPRATNLRMIISYYDMTAYLERIGDLLLNISNFMQHVDIQGKIFGDFKKILSKMLSTAENMSQNAIFAFTCEDLQLAKDTIELDDQVDRMHHDIRKTLEEQYTGKALSQQEMADVLSINSMSYNIERIGDNATNIAESAIYLVEGKTIKHWDNEKNKEDILEAGSEG</sequence>